<sequence length="594" mass="64306">MSIPSIEDSWARIDAWLAAHAPVSHARLRPPASEADIEAAQRTLDVAFHPDLKASLRCHDGVELEDGAPVLAYYGPLSSVADIVHSTEFLRGIGADLAEDEPLDEDDEDDEDYDELASYWHKDWLLITLGIGWQSSDGLFLTCHAGAHWGRVGRYFDEDSPSFTSWPSLRHVLADYADALEQGSRFDGRTPVVADGTLLWDDETSVVLEPRSPLALAAAAGEPRPTPPAPAEPPAEPRQADGPRLVFVRVRQSEPPAPPPYQPDTIFVEGIGADQLLERLGAVPGTVLARTREHAEESAQSLWAAHRPLVRAGTTGAWAYAVQEAGAAQFGRPEVLRRVSAGTRAVALTKRGPEVTVTPAEDGVARPEALHHVLSPREDLVGVPGTDQPVRRVGTDPFPGSQAAYVRLLTALEGEFGIVHRPDDVSAELTSALLLPVLDDMPETGNPVTFVRDFDLAALVGRTPADRLRAAFAAQLARLATETRIDTYPEVAAALALIGRGERVPLTADDALDLRLRTLAAEAWAARQLTQRSWRDDGAPLSQDDTNAWWIRHGAAGALRAFILRPVPEAAASIIHQRTTAHWRAELAEDLASS</sequence>
<organism evidence="3 4">
    <name type="scientific">Streptomyces siamensis</name>
    <dbReference type="NCBI Taxonomy" id="1274986"/>
    <lineage>
        <taxon>Bacteria</taxon>
        <taxon>Bacillati</taxon>
        <taxon>Actinomycetota</taxon>
        <taxon>Actinomycetes</taxon>
        <taxon>Kitasatosporales</taxon>
        <taxon>Streptomycetaceae</taxon>
        <taxon>Streptomyces</taxon>
    </lineage>
</organism>
<evidence type="ECO:0000259" key="2">
    <source>
        <dbReference type="SMART" id="SM00860"/>
    </source>
</evidence>
<dbReference type="InterPro" id="IPR037883">
    <property type="entry name" value="Knr4/Smi1-like_sf"/>
</dbReference>
<keyword evidence="4" id="KW-1185">Reference proteome</keyword>
<reference evidence="4" key="1">
    <citation type="journal article" date="2019" name="Int. J. Syst. Evol. Microbiol.">
        <title>The Global Catalogue of Microorganisms (GCM) 10K type strain sequencing project: providing services to taxonomists for standard genome sequencing and annotation.</title>
        <authorList>
            <consortium name="The Broad Institute Genomics Platform"/>
            <consortium name="The Broad Institute Genome Sequencing Center for Infectious Disease"/>
            <person name="Wu L."/>
            <person name="Ma J."/>
        </authorList>
    </citation>
    <scope>NUCLEOTIDE SEQUENCE [LARGE SCALE GENOMIC DNA]</scope>
    <source>
        <strain evidence="4">JCM 18409</strain>
    </source>
</reference>
<protein>
    <recommendedName>
        <fullName evidence="2">Knr4/Smi1-like domain-containing protein</fullName>
    </recommendedName>
</protein>
<dbReference type="EMBL" id="BAABKB010000016">
    <property type="protein sequence ID" value="GAA5018070.1"/>
    <property type="molecule type" value="Genomic_DNA"/>
</dbReference>
<dbReference type="Pfam" id="PF09346">
    <property type="entry name" value="SMI1_KNR4"/>
    <property type="match status" value="1"/>
</dbReference>
<feature type="compositionally biased region" description="Pro residues" evidence="1">
    <location>
        <begin position="224"/>
        <end position="236"/>
    </location>
</feature>
<dbReference type="InterPro" id="IPR018958">
    <property type="entry name" value="Knr4/Smi1-like_dom"/>
</dbReference>
<feature type="region of interest" description="Disordered" evidence="1">
    <location>
        <begin position="218"/>
        <end position="242"/>
    </location>
</feature>
<accession>A0ABP9J3N3</accession>
<evidence type="ECO:0000256" key="1">
    <source>
        <dbReference type="SAM" id="MobiDB-lite"/>
    </source>
</evidence>
<name>A0ABP9J3N3_9ACTN</name>
<evidence type="ECO:0000313" key="4">
    <source>
        <dbReference type="Proteomes" id="UP001501759"/>
    </source>
</evidence>
<dbReference type="SUPFAM" id="SSF160631">
    <property type="entry name" value="SMI1/KNR4-like"/>
    <property type="match status" value="1"/>
</dbReference>
<evidence type="ECO:0000313" key="3">
    <source>
        <dbReference type="EMBL" id="GAA5018070.1"/>
    </source>
</evidence>
<dbReference type="SMART" id="SM00860">
    <property type="entry name" value="SMI1_KNR4"/>
    <property type="match status" value="1"/>
</dbReference>
<gene>
    <name evidence="3" type="ORF">GCM10023335_45320</name>
</gene>
<proteinExistence type="predicted"/>
<comment type="caution">
    <text evidence="3">The sequence shown here is derived from an EMBL/GenBank/DDBJ whole genome shotgun (WGS) entry which is preliminary data.</text>
</comment>
<dbReference type="RefSeq" id="WP_345652119.1">
    <property type="nucleotide sequence ID" value="NZ_BAABKB010000016.1"/>
</dbReference>
<feature type="domain" description="Knr4/Smi1-like" evidence="2">
    <location>
        <begin position="31"/>
        <end position="182"/>
    </location>
</feature>
<dbReference type="Proteomes" id="UP001501759">
    <property type="component" value="Unassembled WGS sequence"/>
</dbReference>